<feature type="transmembrane region" description="Helical" evidence="8">
    <location>
        <begin position="66"/>
        <end position="87"/>
    </location>
</feature>
<dbReference type="InterPro" id="IPR001128">
    <property type="entry name" value="Cyt_P450"/>
</dbReference>
<evidence type="ECO:0000256" key="5">
    <source>
        <dbReference type="ARBA" id="ARBA00023004"/>
    </source>
</evidence>
<evidence type="ECO:0000313" key="9">
    <source>
        <dbReference type="EMBL" id="CAF9923637.1"/>
    </source>
</evidence>
<dbReference type="PANTHER" id="PTHR24305">
    <property type="entry name" value="CYTOCHROME P450"/>
    <property type="match status" value="1"/>
</dbReference>
<keyword evidence="8" id="KW-0812">Transmembrane</keyword>
<organism evidence="9 10">
    <name type="scientific">Imshaugia aleurites</name>
    <dbReference type="NCBI Taxonomy" id="172621"/>
    <lineage>
        <taxon>Eukaryota</taxon>
        <taxon>Fungi</taxon>
        <taxon>Dikarya</taxon>
        <taxon>Ascomycota</taxon>
        <taxon>Pezizomycotina</taxon>
        <taxon>Lecanoromycetes</taxon>
        <taxon>OSLEUM clade</taxon>
        <taxon>Lecanoromycetidae</taxon>
        <taxon>Lecanorales</taxon>
        <taxon>Lecanorineae</taxon>
        <taxon>Parmeliaceae</taxon>
        <taxon>Imshaugia</taxon>
    </lineage>
</organism>
<comment type="caution">
    <text evidence="9">The sequence shown here is derived from an EMBL/GenBank/DDBJ whole genome shotgun (WGS) entry which is preliminary data.</text>
</comment>
<keyword evidence="3 7" id="KW-0479">Metal-binding</keyword>
<dbReference type="GO" id="GO:0016705">
    <property type="term" value="F:oxidoreductase activity, acting on paired donors, with incorporation or reduction of molecular oxygen"/>
    <property type="evidence" value="ECO:0007669"/>
    <property type="project" value="InterPro"/>
</dbReference>
<dbReference type="GO" id="GO:0020037">
    <property type="term" value="F:heme binding"/>
    <property type="evidence" value="ECO:0007669"/>
    <property type="project" value="InterPro"/>
</dbReference>
<dbReference type="EMBL" id="CAJPDT010000034">
    <property type="protein sequence ID" value="CAF9923637.1"/>
    <property type="molecule type" value="Genomic_DNA"/>
</dbReference>
<dbReference type="SUPFAM" id="SSF48264">
    <property type="entry name" value="Cytochrome P450"/>
    <property type="match status" value="1"/>
</dbReference>
<dbReference type="GO" id="GO:0005506">
    <property type="term" value="F:iron ion binding"/>
    <property type="evidence" value="ECO:0007669"/>
    <property type="project" value="InterPro"/>
</dbReference>
<protein>
    <recommendedName>
        <fullName evidence="11">Cytochrome P450</fullName>
    </recommendedName>
</protein>
<dbReference type="Proteomes" id="UP000664534">
    <property type="component" value="Unassembled WGS sequence"/>
</dbReference>
<evidence type="ECO:0008006" key="11">
    <source>
        <dbReference type="Google" id="ProtNLM"/>
    </source>
</evidence>
<evidence type="ECO:0000256" key="8">
    <source>
        <dbReference type="SAM" id="Phobius"/>
    </source>
</evidence>
<keyword evidence="10" id="KW-1185">Reference proteome</keyword>
<evidence type="ECO:0000256" key="7">
    <source>
        <dbReference type="PIRSR" id="PIRSR602401-1"/>
    </source>
</evidence>
<keyword evidence="7" id="KW-0349">Heme</keyword>
<dbReference type="InterPro" id="IPR050121">
    <property type="entry name" value="Cytochrome_P450_monoxygenase"/>
</dbReference>
<dbReference type="OrthoDB" id="6692864at2759"/>
<dbReference type="CDD" id="cd11061">
    <property type="entry name" value="CYP67-like"/>
    <property type="match status" value="1"/>
</dbReference>
<feature type="binding site" description="axial binding residue" evidence="7">
    <location>
        <position position="481"/>
    </location>
    <ligand>
        <name>heme</name>
        <dbReference type="ChEBI" id="CHEBI:30413"/>
    </ligand>
    <ligandPart>
        <name>Fe</name>
        <dbReference type="ChEBI" id="CHEBI:18248"/>
    </ligandPart>
</feature>
<keyword evidence="6" id="KW-0503">Monooxygenase</keyword>
<comment type="similarity">
    <text evidence="2">Belongs to the cytochrome P450 family.</text>
</comment>
<evidence type="ECO:0000256" key="6">
    <source>
        <dbReference type="ARBA" id="ARBA00023033"/>
    </source>
</evidence>
<dbReference type="GO" id="GO:0004497">
    <property type="term" value="F:monooxygenase activity"/>
    <property type="evidence" value="ECO:0007669"/>
    <property type="project" value="UniProtKB-KW"/>
</dbReference>
<keyword evidence="4" id="KW-0560">Oxidoreductase</keyword>
<reference evidence="9" key="1">
    <citation type="submission" date="2021-03" db="EMBL/GenBank/DDBJ databases">
        <authorList>
            <person name="Tagirdzhanova G."/>
        </authorList>
    </citation>
    <scope>NUCLEOTIDE SEQUENCE</scope>
</reference>
<accession>A0A8H3FE90</accession>
<evidence type="ECO:0000256" key="3">
    <source>
        <dbReference type="ARBA" id="ARBA00022723"/>
    </source>
</evidence>
<dbReference type="Gene3D" id="1.10.630.10">
    <property type="entry name" value="Cytochrome P450"/>
    <property type="match status" value="1"/>
</dbReference>
<dbReference type="PANTHER" id="PTHR24305:SF187">
    <property type="entry name" value="P450, PUTATIVE (EUROFUNG)-RELATED"/>
    <property type="match status" value="1"/>
</dbReference>
<evidence type="ECO:0000256" key="4">
    <source>
        <dbReference type="ARBA" id="ARBA00023002"/>
    </source>
</evidence>
<dbReference type="AlphaFoldDB" id="A0A8H3FE90"/>
<dbReference type="PRINTS" id="PR00463">
    <property type="entry name" value="EP450I"/>
</dbReference>
<name>A0A8H3FE90_9LECA</name>
<comment type="cofactor">
    <cofactor evidence="1 7">
        <name>heme</name>
        <dbReference type="ChEBI" id="CHEBI:30413"/>
    </cofactor>
</comment>
<sequence>MAMPLSAQCILSAALGVLSHLCIFIRGEHHLRSPFLFRLYLTLSALVFLGQTFIHPSDMSSALTTSFFLIISYATALFTSMTVYRLFFHSLRHFPGPPLAAVSKLYHVSQVLDAKQYLFLDKLREQYGDYVRTGPNELTIYNPAAVPLIHGSESPCTKADWYDNLKPLHAVNTTRSKSLHEKRRRIWDMGFSQKSLDMYEPRVRYHASQLASQFAASAGKAVNATEWFSYFAFDVMSELSFGKPLGMLKSGKSHFVRDLLIKGIMVLGPLTPVPWLFHLFGSLPRMTADWLAYRAWVLVQLKERMRMEKAESSNVMTWLIKAGEEDGEKWDPSWLEGDAVSMVVAGSEPEASTLTFLFYHLAQTPSAQENLRAELESASFPTDARTLQYLPYLNGCVYEALRLHPPLPSGCLRITPPEGLNIDGTVIPGGVTVLTPAYSLGRLESCFERAQEFVPERWYERPEMLRDKNAWIPFNVGRYGCVGRNMGLMELRIVAALLVAKFDVDFAPGDDGTELVEDCRDAFASAPGKLGLVFRARRQDRPQ</sequence>
<dbReference type="InterPro" id="IPR036396">
    <property type="entry name" value="Cyt_P450_sf"/>
</dbReference>
<feature type="transmembrane region" description="Helical" evidence="8">
    <location>
        <begin position="35"/>
        <end position="54"/>
    </location>
</feature>
<keyword evidence="8" id="KW-0472">Membrane</keyword>
<evidence type="ECO:0000313" key="10">
    <source>
        <dbReference type="Proteomes" id="UP000664534"/>
    </source>
</evidence>
<evidence type="ECO:0000256" key="2">
    <source>
        <dbReference type="ARBA" id="ARBA00010617"/>
    </source>
</evidence>
<dbReference type="PRINTS" id="PR00385">
    <property type="entry name" value="P450"/>
</dbReference>
<evidence type="ECO:0000256" key="1">
    <source>
        <dbReference type="ARBA" id="ARBA00001971"/>
    </source>
</evidence>
<keyword evidence="8" id="KW-1133">Transmembrane helix</keyword>
<gene>
    <name evidence="9" type="ORF">IMSHALPRED_005978</name>
</gene>
<keyword evidence="5 7" id="KW-0408">Iron</keyword>
<dbReference type="Pfam" id="PF00067">
    <property type="entry name" value="p450"/>
    <property type="match status" value="1"/>
</dbReference>
<dbReference type="InterPro" id="IPR002401">
    <property type="entry name" value="Cyt_P450_E_grp-I"/>
</dbReference>
<proteinExistence type="inferred from homology"/>